<evidence type="ECO:0000256" key="1">
    <source>
        <dbReference type="SAM" id="SignalP"/>
    </source>
</evidence>
<evidence type="ECO:0008006" key="4">
    <source>
        <dbReference type="Google" id="ProtNLM"/>
    </source>
</evidence>
<reference evidence="2 3" key="1">
    <citation type="journal article" date="2014" name="Antonie Van Leeuwenhoek">
        <title>Hyphomonas beringensis sp. nov. and Hyphomonas chukchiensis sp. nov., isolated from surface seawater of the Bering Sea and Chukchi Sea.</title>
        <authorList>
            <person name="Li C."/>
            <person name="Lai Q."/>
            <person name="Li G."/>
            <person name="Dong C."/>
            <person name="Wang J."/>
            <person name="Liao Y."/>
            <person name="Shao Z."/>
        </authorList>
    </citation>
    <scope>NUCLEOTIDE SEQUENCE [LARGE SCALE GENOMIC DNA]</scope>
    <source>
        <strain evidence="2 3">SCH89</strain>
    </source>
</reference>
<dbReference type="Pfam" id="PF07044">
    <property type="entry name" value="DUF1329"/>
    <property type="match status" value="1"/>
</dbReference>
<dbReference type="Proteomes" id="UP000024942">
    <property type="component" value="Unassembled WGS sequence"/>
</dbReference>
<dbReference type="EMBL" id="ARYL01000049">
    <property type="protein sequence ID" value="KDA00790.1"/>
    <property type="molecule type" value="Genomic_DNA"/>
</dbReference>
<evidence type="ECO:0000313" key="2">
    <source>
        <dbReference type="EMBL" id="KDA00790.1"/>
    </source>
</evidence>
<feature type="signal peptide" evidence="1">
    <location>
        <begin position="1"/>
        <end position="27"/>
    </location>
</feature>
<keyword evidence="3" id="KW-1185">Reference proteome</keyword>
<gene>
    <name evidence="2" type="ORF">HOC_18749</name>
</gene>
<organism evidence="2 3">
    <name type="scientific">Hyphomonas oceanitis SCH89</name>
    <dbReference type="NCBI Taxonomy" id="1280953"/>
    <lineage>
        <taxon>Bacteria</taxon>
        <taxon>Pseudomonadati</taxon>
        <taxon>Pseudomonadota</taxon>
        <taxon>Alphaproteobacteria</taxon>
        <taxon>Hyphomonadales</taxon>
        <taxon>Hyphomonadaceae</taxon>
        <taxon>Hyphomonas</taxon>
    </lineage>
</organism>
<name>A0A059G2K2_9PROT</name>
<keyword evidence="1" id="KW-0732">Signal</keyword>
<sequence>MMEKKMKRLSLKSFLIGATALMAVATAATPVANAQEDYIERWKAFAKETGLPEHKAWADMLDNDETRKLEKEWKDFRGYTASSLIEDADIPGELKPGLIITKDNLASMPWLSDYLPKFWIDRLNSEWMGVKGIRIVPTNHYYMQKALLDATKKLGKDPFTINEKGELVDRDGKNGVLTKSGLPFLTPKNGDELNWLFNAHGVGTEDLWFNPVLMTGCSSSNKVERSYTGNIWWRKMAGRVGKTPLGNVPGYEGVTEAGSLLLTSPRDVRGLAGVRLRYADADKDDNFRIFIPTLRRTRTLTGTNGQDPIAPSLELTWDEWRSQWTKTDKRKFKYTMVKEGFVLAAPEVGAAYDPYRPDEAHCALTGIVDMELRPVWVYDIDDLTNSYQYSKKRIWVDKELYYTQWMEMYDRRGNLWRTWDDSRWWQPTTGRAMWRSLIIPNLISQRHTILSMSSDWEKVDQMDNSLFDVDKLRDKR</sequence>
<dbReference type="CDD" id="cd16329">
    <property type="entry name" value="LolA_like"/>
    <property type="match status" value="1"/>
</dbReference>
<dbReference type="Gene3D" id="2.50.20.10">
    <property type="entry name" value="Lipoprotein localisation LolA/LolB/LppX"/>
    <property type="match status" value="1"/>
</dbReference>
<feature type="chain" id="PRO_5001573562" description="Outer membrane lipoprotein-sorting protein" evidence="1">
    <location>
        <begin position="28"/>
        <end position="476"/>
    </location>
</feature>
<accession>A0A059G2K2</accession>
<proteinExistence type="predicted"/>
<dbReference type="STRING" id="1280953.HOC_18749"/>
<dbReference type="PATRIC" id="fig|1280953.3.peg.3752"/>
<dbReference type="InterPro" id="IPR010752">
    <property type="entry name" value="DUF1329"/>
</dbReference>
<protein>
    <recommendedName>
        <fullName evidence="4">Outer membrane lipoprotein-sorting protein</fullName>
    </recommendedName>
</protein>
<evidence type="ECO:0000313" key="3">
    <source>
        <dbReference type="Proteomes" id="UP000024942"/>
    </source>
</evidence>
<comment type="caution">
    <text evidence="2">The sequence shown here is derived from an EMBL/GenBank/DDBJ whole genome shotgun (WGS) entry which is preliminary data.</text>
</comment>
<dbReference type="RefSeq" id="WP_081812098.1">
    <property type="nucleotide sequence ID" value="NZ_ARYL01000049.1"/>
</dbReference>
<dbReference type="AlphaFoldDB" id="A0A059G2K2"/>